<name>A0A401SBB4_CHIPU</name>
<evidence type="ECO:0000256" key="12">
    <source>
        <dbReference type="ARBA" id="ARBA00022679"/>
    </source>
</evidence>
<dbReference type="Gene3D" id="3.40.50.2020">
    <property type="match status" value="1"/>
</dbReference>
<evidence type="ECO:0000313" key="17">
    <source>
        <dbReference type="Proteomes" id="UP000287033"/>
    </source>
</evidence>
<evidence type="ECO:0000256" key="2">
    <source>
        <dbReference type="ARBA" id="ARBA00003968"/>
    </source>
</evidence>
<dbReference type="HAMAP" id="MF_00004">
    <property type="entry name" value="Aden_phosphoribosyltr"/>
    <property type="match status" value="1"/>
</dbReference>
<evidence type="ECO:0000256" key="7">
    <source>
        <dbReference type="ARBA" id="ARBA00011893"/>
    </source>
</evidence>
<dbReference type="GO" id="GO:0016208">
    <property type="term" value="F:AMP binding"/>
    <property type="evidence" value="ECO:0007669"/>
    <property type="project" value="TreeGrafter"/>
</dbReference>
<dbReference type="GO" id="GO:0003999">
    <property type="term" value="F:adenine phosphoribosyltransferase activity"/>
    <property type="evidence" value="ECO:0007669"/>
    <property type="project" value="UniProtKB-EC"/>
</dbReference>
<evidence type="ECO:0000259" key="15">
    <source>
        <dbReference type="Pfam" id="PF00156"/>
    </source>
</evidence>
<comment type="similarity">
    <text evidence="5">Belongs to the purine/pyrimidine phosphoribosyltransferase family.</text>
</comment>
<dbReference type="Proteomes" id="UP000287033">
    <property type="component" value="Unassembled WGS sequence"/>
</dbReference>
<dbReference type="CDD" id="cd06223">
    <property type="entry name" value="PRTases_typeI"/>
    <property type="match status" value="1"/>
</dbReference>
<sequence>SAIPKGWCWSSSSSSSSSSGVCVCVFRGAVKMCSESLEQKLQLVYSSIKSYPDFPNQGIIFRDIFPLFQDPKAFSAVIDLFEDHLRKKFPKIDLFVGLDARGFLFAPILAQRFGIGFVPVRKKGKLPGPTLSVSYTLEYGKAEVEMQCDAVQANQKVVVIDDLIATGGTLSAACELLNKMGANILECLVLIELKALNGVKKLNCVPFHALVEF</sequence>
<dbReference type="OMA" id="QAYDLEY"/>
<evidence type="ECO:0000256" key="14">
    <source>
        <dbReference type="ARBA" id="ARBA00022990"/>
    </source>
</evidence>
<dbReference type="GO" id="GO:0005737">
    <property type="term" value="C:cytoplasm"/>
    <property type="evidence" value="ECO:0007669"/>
    <property type="project" value="UniProtKB-SubCell"/>
</dbReference>
<dbReference type="AlphaFoldDB" id="A0A401SBB4"/>
<keyword evidence="14" id="KW-0007">Acetylation</keyword>
<keyword evidence="12" id="KW-0808">Transferase</keyword>
<proteinExistence type="inferred from homology"/>
<evidence type="ECO:0000313" key="16">
    <source>
        <dbReference type="EMBL" id="GCC27698.1"/>
    </source>
</evidence>
<dbReference type="GO" id="GO:0006168">
    <property type="term" value="P:adenine salvage"/>
    <property type="evidence" value="ECO:0007669"/>
    <property type="project" value="InterPro"/>
</dbReference>
<keyword evidence="9" id="KW-0963">Cytoplasm</keyword>
<dbReference type="GO" id="GO:0044209">
    <property type="term" value="P:AMP salvage"/>
    <property type="evidence" value="ECO:0007669"/>
    <property type="project" value="UniProtKB-UniPathway"/>
</dbReference>
<dbReference type="Pfam" id="PF00156">
    <property type="entry name" value="Pribosyltran"/>
    <property type="match status" value="1"/>
</dbReference>
<evidence type="ECO:0000256" key="8">
    <source>
        <dbReference type="ARBA" id="ARBA00017366"/>
    </source>
</evidence>
<comment type="pathway">
    <text evidence="4">Purine metabolism; AMP biosynthesis via salvage pathway; AMP from adenine: step 1/1.</text>
</comment>
<dbReference type="UniPathway" id="UPA00588">
    <property type="reaction ID" value="UER00646"/>
</dbReference>
<dbReference type="InterPro" id="IPR050054">
    <property type="entry name" value="UPRTase/APRTase"/>
</dbReference>
<dbReference type="InterPro" id="IPR000836">
    <property type="entry name" value="PRTase_dom"/>
</dbReference>
<comment type="subunit">
    <text evidence="6">Homodimer.</text>
</comment>
<dbReference type="NCBIfam" id="TIGR01090">
    <property type="entry name" value="apt"/>
    <property type="match status" value="1"/>
</dbReference>
<dbReference type="NCBIfam" id="NF002636">
    <property type="entry name" value="PRK02304.1-5"/>
    <property type="match status" value="1"/>
</dbReference>
<dbReference type="InterPro" id="IPR005764">
    <property type="entry name" value="Ade_phspho_trans"/>
</dbReference>
<dbReference type="PANTHER" id="PTHR32315:SF3">
    <property type="entry name" value="ADENINE PHOSPHORIBOSYLTRANSFERASE"/>
    <property type="match status" value="1"/>
</dbReference>
<keyword evidence="11" id="KW-0328">Glycosyltransferase</keyword>
<dbReference type="NCBIfam" id="NF002634">
    <property type="entry name" value="PRK02304.1-3"/>
    <property type="match status" value="1"/>
</dbReference>
<feature type="non-terminal residue" evidence="16">
    <location>
        <position position="1"/>
    </location>
</feature>
<dbReference type="PANTHER" id="PTHR32315">
    <property type="entry name" value="ADENINE PHOSPHORIBOSYLTRANSFERASE"/>
    <property type="match status" value="1"/>
</dbReference>
<keyword evidence="13" id="KW-0660">Purine salvage</keyword>
<evidence type="ECO:0000256" key="10">
    <source>
        <dbReference type="ARBA" id="ARBA00022553"/>
    </source>
</evidence>
<dbReference type="FunFam" id="3.40.50.2020:FF:000123">
    <property type="entry name" value="Adenine phosphoribosyltransferase"/>
    <property type="match status" value="1"/>
</dbReference>
<comment type="caution">
    <text evidence="16">The sequence shown here is derived from an EMBL/GenBank/DDBJ whole genome shotgun (WGS) entry which is preliminary data.</text>
</comment>
<evidence type="ECO:0000256" key="9">
    <source>
        <dbReference type="ARBA" id="ARBA00022490"/>
    </source>
</evidence>
<evidence type="ECO:0000256" key="11">
    <source>
        <dbReference type="ARBA" id="ARBA00022676"/>
    </source>
</evidence>
<evidence type="ECO:0000256" key="5">
    <source>
        <dbReference type="ARBA" id="ARBA00008391"/>
    </source>
</evidence>
<evidence type="ECO:0000256" key="6">
    <source>
        <dbReference type="ARBA" id="ARBA00011738"/>
    </source>
</evidence>
<dbReference type="SUPFAM" id="SSF53271">
    <property type="entry name" value="PRTase-like"/>
    <property type="match status" value="1"/>
</dbReference>
<dbReference type="EMBL" id="BEZZ01000174">
    <property type="protein sequence ID" value="GCC27698.1"/>
    <property type="molecule type" value="Genomic_DNA"/>
</dbReference>
<gene>
    <name evidence="16" type="ORF">chiPu_0006124</name>
</gene>
<dbReference type="OrthoDB" id="363185at2759"/>
<dbReference type="GO" id="GO:0006166">
    <property type="term" value="P:purine ribonucleoside salvage"/>
    <property type="evidence" value="ECO:0007669"/>
    <property type="project" value="UniProtKB-KW"/>
</dbReference>
<dbReference type="STRING" id="137246.A0A401SBB4"/>
<evidence type="ECO:0000256" key="4">
    <source>
        <dbReference type="ARBA" id="ARBA00004659"/>
    </source>
</evidence>
<evidence type="ECO:0000256" key="1">
    <source>
        <dbReference type="ARBA" id="ARBA00000868"/>
    </source>
</evidence>
<feature type="domain" description="Phosphoribosyltransferase" evidence="15">
    <location>
        <begin position="69"/>
        <end position="192"/>
    </location>
</feature>
<evidence type="ECO:0000256" key="13">
    <source>
        <dbReference type="ARBA" id="ARBA00022726"/>
    </source>
</evidence>
<keyword evidence="17" id="KW-1185">Reference proteome</keyword>
<accession>A0A401SBB4</accession>
<dbReference type="InterPro" id="IPR029057">
    <property type="entry name" value="PRTase-like"/>
</dbReference>
<comment type="catalytic activity">
    <reaction evidence="1">
        <text>AMP + diphosphate = 5-phospho-alpha-D-ribose 1-diphosphate + adenine</text>
        <dbReference type="Rhea" id="RHEA:16609"/>
        <dbReference type="ChEBI" id="CHEBI:16708"/>
        <dbReference type="ChEBI" id="CHEBI:33019"/>
        <dbReference type="ChEBI" id="CHEBI:58017"/>
        <dbReference type="ChEBI" id="CHEBI:456215"/>
        <dbReference type="EC" id="2.4.2.7"/>
    </reaction>
</comment>
<comment type="function">
    <text evidence="2">Catalyzes a salvage reaction resulting in the formation of AMP, that is energically less costly than de novo synthesis.</text>
</comment>
<organism evidence="16 17">
    <name type="scientific">Chiloscyllium punctatum</name>
    <name type="common">Brownbanded bambooshark</name>
    <name type="synonym">Hemiscyllium punctatum</name>
    <dbReference type="NCBI Taxonomy" id="137246"/>
    <lineage>
        <taxon>Eukaryota</taxon>
        <taxon>Metazoa</taxon>
        <taxon>Chordata</taxon>
        <taxon>Craniata</taxon>
        <taxon>Vertebrata</taxon>
        <taxon>Chondrichthyes</taxon>
        <taxon>Elasmobranchii</taxon>
        <taxon>Galeomorphii</taxon>
        <taxon>Galeoidea</taxon>
        <taxon>Orectolobiformes</taxon>
        <taxon>Hemiscylliidae</taxon>
        <taxon>Chiloscyllium</taxon>
    </lineage>
</organism>
<protein>
    <recommendedName>
        <fullName evidence="8">Adenine phosphoribosyltransferase</fullName>
        <ecNumber evidence="7">2.4.2.7</ecNumber>
    </recommendedName>
</protein>
<dbReference type="GO" id="GO:0002055">
    <property type="term" value="F:adenine binding"/>
    <property type="evidence" value="ECO:0007669"/>
    <property type="project" value="TreeGrafter"/>
</dbReference>
<evidence type="ECO:0000256" key="3">
    <source>
        <dbReference type="ARBA" id="ARBA00004496"/>
    </source>
</evidence>
<dbReference type="EC" id="2.4.2.7" evidence="7"/>
<keyword evidence="10" id="KW-0597">Phosphoprotein</keyword>
<reference evidence="16 17" key="1">
    <citation type="journal article" date="2018" name="Nat. Ecol. Evol.">
        <title>Shark genomes provide insights into elasmobranch evolution and the origin of vertebrates.</title>
        <authorList>
            <person name="Hara Y"/>
            <person name="Yamaguchi K"/>
            <person name="Onimaru K"/>
            <person name="Kadota M"/>
            <person name="Koyanagi M"/>
            <person name="Keeley SD"/>
            <person name="Tatsumi K"/>
            <person name="Tanaka K"/>
            <person name="Motone F"/>
            <person name="Kageyama Y"/>
            <person name="Nozu R"/>
            <person name="Adachi N"/>
            <person name="Nishimura O"/>
            <person name="Nakagawa R"/>
            <person name="Tanegashima C"/>
            <person name="Kiyatake I"/>
            <person name="Matsumoto R"/>
            <person name="Murakumo K"/>
            <person name="Nishida K"/>
            <person name="Terakita A"/>
            <person name="Kuratani S"/>
            <person name="Sato K"/>
            <person name="Hyodo S Kuraku.S."/>
        </authorList>
    </citation>
    <scope>NUCLEOTIDE SEQUENCE [LARGE SCALE GENOMIC DNA]</scope>
</reference>
<comment type="subcellular location">
    <subcellularLocation>
        <location evidence="3">Cytoplasm</location>
    </subcellularLocation>
</comment>